<evidence type="ECO:0000313" key="2">
    <source>
        <dbReference type="EMBL" id="RDW72458.1"/>
    </source>
</evidence>
<protein>
    <submittedName>
        <fullName evidence="2">RfeG</fullName>
    </submittedName>
</protein>
<feature type="region of interest" description="Disordered" evidence="1">
    <location>
        <begin position="41"/>
        <end position="61"/>
    </location>
</feature>
<dbReference type="STRING" id="1810919.A0A3D8REV6"/>
<accession>A0A3D8REV6</accession>
<dbReference type="PANTHER" id="PTHR39609:SF1">
    <property type="entry name" value="RFEG"/>
    <property type="match status" value="1"/>
</dbReference>
<evidence type="ECO:0000256" key="1">
    <source>
        <dbReference type="SAM" id="MobiDB-lite"/>
    </source>
</evidence>
<name>A0A3D8REV6_9EURO</name>
<dbReference type="AlphaFoldDB" id="A0A3D8REV6"/>
<keyword evidence="3" id="KW-1185">Reference proteome</keyword>
<organism evidence="2 3">
    <name type="scientific">Aspergillus mulundensis</name>
    <dbReference type="NCBI Taxonomy" id="1810919"/>
    <lineage>
        <taxon>Eukaryota</taxon>
        <taxon>Fungi</taxon>
        <taxon>Dikarya</taxon>
        <taxon>Ascomycota</taxon>
        <taxon>Pezizomycotina</taxon>
        <taxon>Eurotiomycetes</taxon>
        <taxon>Eurotiomycetidae</taxon>
        <taxon>Eurotiales</taxon>
        <taxon>Aspergillaceae</taxon>
        <taxon>Aspergillus</taxon>
        <taxon>Aspergillus subgen. Nidulantes</taxon>
    </lineage>
</organism>
<feature type="compositionally biased region" description="Polar residues" evidence="1">
    <location>
        <begin position="112"/>
        <end position="122"/>
    </location>
</feature>
<evidence type="ECO:0000313" key="3">
    <source>
        <dbReference type="Proteomes" id="UP000256690"/>
    </source>
</evidence>
<comment type="caution">
    <text evidence="2">The sequence shown here is derived from an EMBL/GenBank/DDBJ whole genome shotgun (WGS) entry which is preliminary data.</text>
</comment>
<feature type="region of interest" description="Disordered" evidence="1">
    <location>
        <begin position="252"/>
        <end position="296"/>
    </location>
</feature>
<reference evidence="2 3" key="1">
    <citation type="journal article" date="2018" name="IMA Fungus">
        <title>IMA Genome-F 9: Draft genome sequence of Annulohypoxylon stygium, Aspergillus mulundensis, Berkeleyomyces basicola (syn. Thielaviopsis basicola), Ceratocystis smalleyi, two Cercospora beticola strains, Coleophoma cylindrospora, Fusarium fracticaudum, Phialophora cf. hyalina, and Morchella septimelata.</title>
        <authorList>
            <person name="Wingfield B.D."/>
            <person name="Bills G.F."/>
            <person name="Dong Y."/>
            <person name="Huang W."/>
            <person name="Nel W.J."/>
            <person name="Swalarsk-Parry B.S."/>
            <person name="Vaghefi N."/>
            <person name="Wilken P.M."/>
            <person name="An Z."/>
            <person name="de Beer Z.W."/>
            <person name="De Vos L."/>
            <person name="Chen L."/>
            <person name="Duong T.A."/>
            <person name="Gao Y."/>
            <person name="Hammerbacher A."/>
            <person name="Kikkert J.R."/>
            <person name="Li Y."/>
            <person name="Li H."/>
            <person name="Li K."/>
            <person name="Li Q."/>
            <person name="Liu X."/>
            <person name="Ma X."/>
            <person name="Naidoo K."/>
            <person name="Pethybridge S.J."/>
            <person name="Sun J."/>
            <person name="Steenkamp E.T."/>
            <person name="van der Nest M.A."/>
            <person name="van Wyk S."/>
            <person name="Wingfield M.J."/>
            <person name="Xiong C."/>
            <person name="Yue Q."/>
            <person name="Zhang X."/>
        </authorList>
    </citation>
    <scope>NUCLEOTIDE SEQUENCE [LARGE SCALE GENOMIC DNA]</scope>
    <source>
        <strain evidence="2 3">DSM 5745</strain>
    </source>
</reference>
<feature type="compositionally biased region" description="Basic and acidic residues" evidence="1">
    <location>
        <begin position="277"/>
        <end position="296"/>
    </location>
</feature>
<sequence length="296" mass="32665">MTSRQNEYFIPGDGISREVIQADICRYLGNDALVRPGNHNVRLPDPLNRPRTSAKAAGLDESNTRGRGGFFIRAYRNLTSEMIADLKADSARWEADVRSRADQGYPRGSYIQDYSYSQPSRATPTYSTSMSSSMHPEMSHGQGPSPPTTYAAPPQQYSEQYHQTGYPATSSPSYSNAPSYPANHSGFAAGQTPYPPQHIPYSAPNQPPVTSEVHPSYTYASSGYGFENGRNNAPRYPGPGYDADADYSPVTTGMAYPATTAPDPRIGMEPRYTPESTYDRSRPQPAREREAPRRTR</sequence>
<dbReference type="EMBL" id="PVWQ01000009">
    <property type="protein sequence ID" value="RDW72458.1"/>
    <property type="molecule type" value="Genomic_DNA"/>
</dbReference>
<dbReference type="PANTHER" id="PTHR39609">
    <property type="entry name" value="RFEG-RELATED"/>
    <property type="match status" value="1"/>
</dbReference>
<feature type="compositionally biased region" description="Basic and acidic residues" evidence="1">
    <location>
        <begin position="89"/>
        <end position="101"/>
    </location>
</feature>
<dbReference type="OrthoDB" id="4146887at2759"/>
<proteinExistence type="predicted"/>
<gene>
    <name evidence="2" type="ORF">DSM5745_07630</name>
</gene>
<dbReference type="RefSeq" id="XP_026601678.1">
    <property type="nucleotide sequence ID" value="XM_026749646.1"/>
</dbReference>
<feature type="compositionally biased region" description="Low complexity" evidence="1">
    <location>
        <begin position="166"/>
        <end position="183"/>
    </location>
</feature>
<feature type="compositionally biased region" description="Low complexity" evidence="1">
    <location>
        <begin position="123"/>
        <end position="140"/>
    </location>
</feature>
<feature type="region of interest" description="Disordered" evidence="1">
    <location>
        <begin position="89"/>
        <end position="193"/>
    </location>
</feature>
<dbReference type="Proteomes" id="UP000256690">
    <property type="component" value="Unassembled WGS sequence"/>
</dbReference>
<dbReference type="GeneID" id="38118000"/>